<dbReference type="EMBL" id="JBEUWX010000002">
    <property type="protein sequence ID" value="MFA9950039.1"/>
    <property type="molecule type" value="Genomic_DNA"/>
</dbReference>
<dbReference type="PANTHER" id="PTHR35564:SF4">
    <property type="entry name" value="CYTOPLASMIC PROTEIN"/>
    <property type="match status" value="1"/>
</dbReference>
<sequence length="343" mass="39164">MREIHSLAGLRSDSSLQAPGDKPWQLDWFQLMRRLEARNPQFPRFGCALHPEDEPVRIGQTPALSFAASEITDVRLDQRGHVRIEQAGFGLFGPNGALPLHITEYVRERLAYDDDRALSAFADIFHHRFALMFYRAWASAQPANSLDRPEDDKFADYVGAIIGYRGNSYRDRDAVADHAKRYFSGHLVRQTRNPEGLKAILEEDFNCPFRIQEWVPQWLRLSKSEQTCLGDESASAQLGVGAVCGAMVLDRQYRFRLHAGPLDLEKYRSFLPGAGANKTLRDWVRNYLGYEFRWDIQLILRCNQAPPLRLGGDTQLGWTTWLGKVDPARDLADLILEGERKFS</sequence>
<dbReference type="InterPro" id="IPR010732">
    <property type="entry name" value="T6SS_TssG-like"/>
</dbReference>
<dbReference type="Proteomes" id="UP001574673">
    <property type="component" value="Unassembled WGS sequence"/>
</dbReference>
<dbReference type="RefSeq" id="WP_418891125.1">
    <property type="nucleotide sequence ID" value="NZ_JBEUWX010000002.1"/>
</dbReference>
<proteinExistence type="predicted"/>
<keyword evidence="2" id="KW-1185">Reference proteome</keyword>
<comment type="caution">
    <text evidence="1">The sequence shown here is derived from an EMBL/GenBank/DDBJ whole genome shotgun (WGS) entry which is preliminary data.</text>
</comment>
<dbReference type="NCBIfam" id="TIGR03347">
    <property type="entry name" value="VI_chp_1"/>
    <property type="match status" value="1"/>
</dbReference>
<reference evidence="2" key="1">
    <citation type="submission" date="2024-06" db="EMBL/GenBank/DDBJ databases">
        <title>Radixoralia hellwigii gen. nov., sp nov., isolated from a root canal in the human oral cavity.</title>
        <authorList>
            <person name="Bartsch S."/>
            <person name="Wittmer A."/>
            <person name="Schulz A.-K."/>
            <person name="Neumann-Schaal M."/>
            <person name="Wolf J."/>
            <person name="Gronow S."/>
            <person name="Tennert C."/>
            <person name="Haecker G."/>
            <person name="Cieplik F."/>
            <person name="Al-Ahmad A."/>
        </authorList>
    </citation>
    <scope>NUCLEOTIDE SEQUENCE [LARGE SCALE GENOMIC DNA]</scope>
    <source>
        <strain evidence="2">Wk13</strain>
    </source>
</reference>
<gene>
    <name evidence="1" type="primary">tssG</name>
    <name evidence="1" type="ORF">ABCS64_06870</name>
</gene>
<organism evidence="1 2">
    <name type="scientific">Dentiradicibacter hellwigii</name>
    <dbReference type="NCBI Taxonomy" id="3149053"/>
    <lineage>
        <taxon>Bacteria</taxon>
        <taxon>Pseudomonadati</taxon>
        <taxon>Pseudomonadota</taxon>
        <taxon>Betaproteobacteria</taxon>
        <taxon>Rhodocyclales</taxon>
        <taxon>Rhodocyclaceae</taxon>
        <taxon>Dentiradicibacter</taxon>
    </lineage>
</organism>
<dbReference type="PANTHER" id="PTHR35564">
    <property type="match status" value="1"/>
</dbReference>
<name>A0ABV4UGL5_9RHOO</name>
<protein>
    <submittedName>
        <fullName evidence="1">Type VI secretion system baseplate subunit TssG</fullName>
    </submittedName>
</protein>
<evidence type="ECO:0000313" key="2">
    <source>
        <dbReference type="Proteomes" id="UP001574673"/>
    </source>
</evidence>
<accession>A0ABV4UGL5</accession>
<evidence type="ECO:0000313" key="1">
    <source>
        <dbReference type="EMBL" id="MFA9950039.1"/>
    </source>
</evidence>
<dbReference type="Pfam" id="PF06996">
    <property type="entry name" value="T6SS_TssG"/>
    <property type="match status" value="1"/>
</dbReference>